<dbReference type="OMA" id="LNVECIA"/>
<protein>
    <submittedName>
        <fullName evidence="2">Uncharacterized protein</fullName>
    </submittedName>
</protein>
<name>A0A8H6DX21_COCSA</name>
<evidence type="ECO:0000313" key="3">
    <source>
        <dbReference type="Proteomes" id="UP000624244"/>
    </source>
</evidence>
<comment type="caution">
    <text evidence="2">The sequence shown here is derived from an EMBL/GenBank/DDBJ whole genome shotgun (WGS) entry which is preliminary data.</text>
</comment>
<dbReference type="AlphaFoldDB" id="A0A8H6DX21"/>
<accession>A0A8H6DX21</accession>
<keyword evidence="1" id="KW-1133">Transmembrane helix</keyword>
<feature type="transmembrane region" description="Helical" evidence="1">
    <location>
        <begin position="92"/>
        <end position="114"/>
    </location>
</feature>
<dbReference type="EMBL" id="WNKQ01000005">
    <property type="protein sequence ID" value="KAF5851611.1"/>
    <property type="molecule type" value="Genomic_DNA"/>
</dbReference>
<organism evidence="2 3">
    <name type="scientific">Cochliobolus sativus</name>
    <name type="common">Common root rot and spot blotch fungus</name>
    <name type="synonym">Bipolaris sorokiniana</name>
    <dbReference type="NCBI Taxonomy" id="45130"/>
    <lineage>
        <taxon>Eukaryota</taxon>
        <taxon>Fungi</taxon>
        <taxon>Dikarya</taxon>
        <taxon>Ascomycota</taxon>
        <taxon>Pezizomycotina</taxon>
        <taxon>Dothideomycetes</taxon>
        <taxon>Pleosporomycetidae</taxon>
        <taxon>Pleosporales</taxon>
        <taxon>Pleosporineae</taxon>
        <taxon>Pleosporaceae</taxon>
        <taxon>Bipolaris</taxon>
    </lineage>
</organism>
<sequence>MDPGVLAKTYKKVFSTFFQHFEGNNLSHEYGGNVYQPRGMDLKINPPTRNMPSQYTPDGSVAPKFEDVVRNTSATTTATITTWVEVLTMNPVAFWLATSILIWLTVTIIIIASVQRKYCGGMMLNVECIADVLVLIAGSERLLEVIRKQGMDNTIKENKIFTRIGWFRYPDAMMRWRIDLVEERNVQMQPICLGSRYVPVSDDDREGNVDRVTDSISDT</sequence>
<dbReference type="PANTHER" id="PTHR37544">
    <property type="entry name" value="SPRAY-RELATED"/>
    <property type="match status" value="1"/>
</dbReference>
<proteinExistence type="predicted"/>
<evidence type="ECO:0000313" key="2">
    <source>
        <dbReference type="EMBL" id="KAF5851611.1"/>
    </source>
</evidence>
<dbReference type="PANTHER" id="PTHR37544:SF3">
    <property type="entry name" value="SPRAY"/>
    <property type="match status" value="1"/>
</dbReference>
<reference evidence="2" key="1">
    <citation type="submission" date="2019-11" db="EMBL/GenBank/DDBJ databases">
        <title>Bipolaris sorokiniana Genome sequencing.</title>
        <authorList>
            <person name="Wang H."/>
        </authorList>
    </citation>
    <scope>NUCLEOTIDE SEQUENCE</scope>
</reference>
<keyword evidence="1" id="KW-0472">Membrane</keyword>
<evidence type="ECO:0000256" key="1">
    <source>
        <dbReference type="SAM" id="Phobius"/>
    </source>
</evidence>
<gene>
    <name evidence="2" type="ORF">GGP41_004462</name>
</gene>
<dbReference type="Proteomes" id="UP000624244">
    <property type="component" value="Unassembled WGS sequence"/>
</dbReference>
<keyword evidence="1" id="KW-0812">Transmembrane</keyword>